<keyword evidence="5" id="KW-1185">Reference proteome</keyword>
<evidence type="ECO:0000313" key="5">
    <source>
        <dbReference type="Proteomes" id="UP000886520"/>
    </source>
</evidence>
<organism evidence="4 5">
    <name type="scientific">Adiantum capillus-veneris</name>
    <name type="common">Maidenhair fern</name>
    <dbReference type="NCBI Taxonomy" id="13818"/>
    <lineage>
        <taxon>Eukaryota</taxon>
        <taxon>Viridiplantae</taxon>
        <taxon>Streptophyta</taxon>
        <taxon>Embryophyta</taxon>
        <taxon>Tracheophyta</taxon>
        <taxon>Polypodiopsida</taxon>
        <taxon>Polypodiidae</taxon>
        <taxon>Polypodiales</taxon>
        <taxon>Pteridineae</taxon>
        <taxon>Pteridaceae</taxon>
        <taxon>Vittarioideae</taxon>
        <taxon>Adiantum</taxon>
    </lineage>
</organism>
<dbReference type="Proteomes" id="UP000886520">
    <property type="component" value="Chromosome 21"/>
</dbReference>
<dbReference type="Gene3D" id="1.10.238.10">
    <property type="entry name" value="EF-hand"/>
    <property type="match status" value="1"/>
</dbReference>
<dbReference type="Pfam" id="PF13833">
    <property type="entry name" value="EF-hand_8"/>
    <property type="match status" value="1"/>
</dbReference>
<keyword evidence="1" id="KW-0677">Repeat</keyword>
<dbReference type="GO" id="GO:0005509">
    <property type="term" value="F:calcium ion binding"/>
    <property type="evidence" value="ECO:0007669"/>
    <property type="project" value="InterPro"/>
</dbReference>
<sequence length="174" mass="20526">MEWLWRRLHPLLHPSPLIEAPPQIRAPPPQRLLSNSDLWESFSRFDKDKSGTIDRSELKDAMRFFGFHVDDKEINRMFNELDKNNSNTIDFEEFVHVSTLQIGERSSSNIIFNRLRKSNDRIIKHEDLKKVAEQHNIQLSNEDISDMIKCASKKDIGGVDEDDFYELLREIKFI</sequence>
<dbReference type="InterPro" id="IPR050230">
    <property type="entry name" value="CALM/Myosin/TropC-like"/>
</dbReference>
<dbReference type="PANTHER" id="PTHR23048:SF59">
    <property type="entry name" value="EF-HAND SUPERFAMILY PROTEIN"/>
    <property type="match status" value="1"/>
</dbReference>
<dbReference type="SUPFAM" id="SSF47473">
    <property type="entry name" value="EF-hand"/>
    <property type="match status" value="1"/>
</dbReference>
<evidence type="ECO:0000256" key="2">
    <source>
        <dbReference type="ARBA" id="ARBA00022837"/>
    </source>
</evidence>
<comment type="caution">
    <text evidence="4">The sequence shown here is derived from an EMBL/GenBank/DDBJ whole genome shotgun (WGS) entry which is preliminary data.</text>
</comment>
<dbReference type="SMART" id="SM00054">
    <property type="entry name" value="EFh"/>
    <property type="match status" value="2"/>
</dbReference>
<dbReference type="InterPro" id="IPR018247">
    <property type="entry name" value="EF_Hand_1_Ca_BS"/>
</dbReference>
<evidence type="ECO:0000313" key="4">
    <source>
        <dbReference type="EMBL" id="KAI5062892.1"/>
    </source>
</evidence>
<reference evidence="4" key="1">
    <citation type="submission" date="2021-01" db="EMBL/GenBank/DDBJ databases">
        <title>Adiantum capillus-veneris genome.</title>
        <authorList>
            <person name="Fang Y."/>
            <person name="Liao Q."/>
        </authorList>
    </citation>
    <scope>NUCLEOTIDE SEQUENCE</scope>
    <source>
        <strain evidence="4">H3</strain>
        <tissue evidence="4">Leaf</tissue>
    </source>
</reference>
<dbReference type="InterPro" id="IPR002048">
    <property type="entry name" value="EF_hand_dom"/>
</dbReference>
<feature type="domain" description="EF-hand" evidence="3">
    <location>
        <begin position="69"/>
        <end position="104"/>
    </location>
</feature>
<evidence type="ECO:0000259" key="3">
    <source>
        <dbReference type="PROSITE" id="PS50222"/>
    </source>
</evidence>
<proteinExistence type="predicted"/>
<feature type="domain" description="EF-hand" evidence="3">
    <location>
        <begin position="33"/>
        <end position="68"/>
    </location>
</feature>
<dbReference type="CDD" id="cd00051">
    <property type="entry name" value="EFh"/>
    <property type="match status" value="1"/>
</dbReference>
<dbReference type="PROSITE" id="PS50222">
    <property type="entry name" value="EF_HAND_2"/>
    <property type="match status" value="2"/>
</dbReference>
<dbReference type="AlphaFoldDB" id="A0A9D4U8D0"/>
<dbReference type="PANTHER" id="PTHR23048">
    <property type="entry name" value="MYOSIN LIGHT CHAIN 1, 3"/>
    <property type="match status" value="1"/>
</dbReference>
<protein>
    <recommendedName>
        <fullName evidence="3">EF-hand domain-containing protein</fullName>
    </recommendedName>
</protein>
<gene>
    <name evidence="4" type="ORF">GOP47_0021439</name>
</gene>
<accession>A0A9D4U8D0</accession>
<evidence type="ECO:0000256" key="1">
    <source>
        <dbReference type="ARBA" id="ARBA00022737"/>
    </source>
</evidence>
<dbReference type="EMBL" id="JABFUD020000021">
    <property type="protein sequence ID" value="KAI5062892.1"/>
    <property type="molecule type" value="Genomic_DNA"/>
</dbReference>
<dbReference type="PROSITE" id="PS00018">
    <property type="entry name" value="EF_HAND_1"/>
    <property type="match status" value="2"/>
</dbReference>
<dbReference type="OrthoDB" id="26525at2759"/>
<dbReference type="Pfam" id="PF13499">
    <property type="entry name" value="EF-hand_7"/>
    <property type="match status" value="1"/>
</dbReference>
<dbReference type="FunFam" id="1.10.238.10:FF:000178">
    <property type="entry name" value="Calmodulin-2 A"/>
    <property type="match status" value="1"/>
</dbReference>
<dbReference type="InterPro" id="IPR011992">
    <property type="entry name" value="EF-hand-dom_pair"/>
</dbReference>
<keyword evidence="2" id="KW-0106">Calcium</keyword>
<dbReference type="GO" id="GO:0016460">
    <property type="term" value="C:myosin II complex"/>
    <property type="evidence" value="ECO:0007669"/>
    <property type="project" value="TreeGrafter"/>
</dbReference>
<name>A0A9D4U8D0_ADICA</name>